<feature type="transmembrane region" description="Helical" evidence="1">
    <location>
        <begin position="60"/>
        <end position="81"/>
    </location>
</feature>
<reference evidence="2 3" key="1">
    <citation type="submission" date="2020-04" db="EMBL/GenBank/DDBJ databases">
        <title>Novel Paenibacillus strain UniB2 isolated from commercial digestive syrup.</title>
        <authorList>
            <person name="Thorat V."/>
            <person name="Kirdat K."/>
            <person name="Tiwarekar B."/>
            <person name="Yadav A."/>
        </authorList>
    </citation>
    <scope>NUCLEOTIDE SEQUENCE [LARGE SCALE GENOMIC DNA]</scope>
    <source>
        <strain evidence="2 3">UniB2</strain>
    </source>
</reference>
<gene>
    <name evidence="2" type="ORF">HGI30_13440</name>
</gene>
<dbReference type="Proteomes" id="UP000502136">
    <property type="component" value="Chromosome"/>
</dbReference>
<organism evidence="2 3">
    <name type="scientific">Paenibacillus albicereus</name>
    <dbReference type="NCBI Taxonomy" id="2726185"/>
    <lineage>
        <taxon>Bacteria</taxon>
        <taxon>Bacillati</taxon>
        <taxon>Bacillota</taxon>
        <taxon>Bacilli</taxon>
        <taxon>Bacillales</taxon>
        <taxon>Paenibacillaceae</taxon>
        <taxon>Paenibacillus</taxon>
    </lineage>
</organism>
<protein>
    <submittedName>
        <fullName evidence="2">Uncharacterized protein</fullName>
    </submittedName>
</protein>
<dbReference type="RefSeq" id="WP_168908021.1">
    <property type="nucleotide sequence ID" value="NZ_CP051428.1"/>
</dbReference>
<evidence type="ECO:0000256" key="1">
    <source>
        <dbReference type="SAM" id="Phobius"/>
    </source>
</evidence>
<feature type="transmembrane region" description="Helical" evidence="1">
    <location>
        <begin position="93"/>
        <end position="113"/>
    </location>
</feature>
<accession>A0A6H2GYE8</accession>
<feature type="transmembrane region" description="Helical" evidence="1">
    <location>
        <begin position="159"/>
        <end position="181"/>
    </location>
</feature>
<keyword evidence="1" id="KW-0472">Membrane</keyword>
<dbReference type="AlphaFoldDB" id="A0A6H2GYE8"/>
<feature type="transmembrane region" description="Helical" evidence="1">
    <location>
        <begin position="134"/>
        <end position="153"/>
    </location>
</feature>
<dbReference type="EMBL" id="CP051428">
    <property type="protein sequence ID" value="QJC52463.1"/>
    <property type="molecule type" value="Genomic_DNA"/>
</dbReference>
<evidence type="ECO:0000313" key="2">
    <source>
        <dbReference type="EMBL" id="QJC52463.1"/>
    </source>
</evidence>
<keyword evidence="3" id="KW-1185">Reference proteome</keyword>
<sequence length="199" mass="21947">MNESWRMPLRRIGWGLVLVLLDVRIAGIDWLPDFIGYMMAASGSMRLGSEFAALRRAGRLAGLLAAVSLPGILMPYTVGLTEGISQLPISVQLYGQLLMALHAALIVLLCTGLRQAAAAAKARDIQQEAVGRRTFYAVLAFALLLFYPFQFNLEETVWWGWYAGGVVLLGIAELLALRLPFRLSRVRRSRAPKEASSSR</sequence>
<dbReference type="KEGG" id="palr:HGI30_13440"/>
<evidence type="ECO:0000313" key="3">
    <source>
        <dbReference type="Proteomes" id="UP000502136"/>
    </source>
</evidence>
<proteinExistence type="predicted"/>
<name>A0A6H2GYE8_9BACL</name>
<keyword evidence="1" id="KW-1133">Transmembrane helix</keyword>
<keyword evidence="1" id="KW-0812">Transmembrane</keyword>